<evidence type="ECO:0000256" key="3">
    <source>
        <dbReference type="ARBA" id="ARBA00022723"/>
    </source>
</evidence>
<gene>
    <name evidence="11" type="ORF">US11_C0004G0057</name>
</gene>
<keyword evidence="8" id="KW-0460">Magnesium</keyword>
<protein>
    <recommendedName>
        <fullName evidence="1">ribose-phosphate diphosphokinase</fullName>
        <ecNumber evidence="1">2.7.6.1</ecNumber>
    </recommendedName>
</protein>
<dbReference type="FunFam" id="3.40.50.2020:FF:000007">
    <property type="entry name" value="Ribose-phosphate pyrophosphokinase"/>
    <property type="match status" value="1"/>
</dbReference>
<evidence type="ECO:0000256" key="7">
    <source>
        <dbReference type="ARBA" id="ARBA00022840"/>
    </source>
</evidence>
<dbReference type="GO" id="GO:0004749">
    <property type="term" value="F:ribose phosphate diphosphokinase activity"/>
    <property type="evidence" value="ECO:0007669"/>
    <property type="project" value="UniProtKB-EC"/>
</dbReference>
<evidence type="ECO:0000256" key="6">
    <source>
        <dbReference type="ARBA" id="ARBA00022777"/>
    </source>
</evidence>
<keyword evidence="3" id="KW-0479">Metal-binding</keyword>
<dbReference type="InterPro" id="IPR000836">
    <property type="entry name" value="PRTase_dom"/>
</dbReference>
<dbReference type="GO" id="GO:0005524">
    <property type="term" value="F:ATP binding"/>
    <property type="evidence" value="ECO:0007669"/>
    <property type="project" value="UniProtKB-KW"/>
</dbReference>
<evidence type="ECO:0000313" key="12">
    <source>
        <dbReference type="Proteomes" id="UP000034344"/>
    </source>
</evidence>
<feature type="domain" description="Ribose-phosphate pyrophosphokinase N-terminal" evidence="10">
    <location>
        <begin position="2"/>
        <end position="118"/>
    </location>
</feature>
<evidence type="ECO:0000256" key="2">
    <source>
        <dbReference type="ARBA" id="ARBA00022679"/>
    </source>
</evidence>
<dbReference type="InterPro" id="IPR029099">
    <property type="entry name" value="Pribosyltran_N"/>
</dbReference>
<keyword evidence="2" id="KW-0808">Transferase</keyword>
<dbReference type="Gene3D" id="3.40.50.2020">
    <property type="match status" value="2"/>
</dbReference>
<name>A0A0G0E8C8_9BACT</name>
<evidence type="ECO:0000256" key="9">
    <source>
        <dbReference type="ARBA" id="ARBA00049535"/>
    </source>
</evidence>
<sequence>MIKLFAGTAHPILSNEISKLTGLPLSKAEVVRFGNSEVKVTIQEDVRDSVCVIIQPTSNPTDTNIMELLLFCDALKREEARKVIAYVPWFGYAKQDIQHRTGECVSVNVIIHMLESIGFYKVYTVDLHDEATAGVFTIPFKNLSAFSILAKYIRNYFLKNKIDLDRIALVSPDQGAVEKVRNFGVEFYGTTKFSEVVIEKKRDQNIMHKATPLDLYGNVENKIAVIIDDMVVSGSTIIPAVDLCLERGARSVYAAAVHHDFTASAPKRLQESRLKKFFFTNTILLKPENKFEKLEEISIASLIADELKKYL</sequence>
<reference evidence="11 12" key="1">
    <citation type="journal article" date="2015" name="Nature">
        <title>rRNA introns, odd ribosomes, and small enigmatic genomes across a large radiation of phyla.</title>
        <authorList>
            <person name="Brown C.T."/>
            <person name="Hug L.A."/>
            <person name="Thomas B.C."/>
            <person name="Sharon I."/>
            <person name="Castelle C.J."/>
            <person name="Singh A."/>
            <person name="Wilkins M.J."/>
            <person name="Williams K.H."/>
            <person name="Banfield J.F."/>
        </authorList>
    </citation>
    <scope>NUCLEOTIDE SEQUENCE [LARGE SCALE GENOMIC DNA]</scope>
</reference>
<dbReference type="GO" id="GO:0002189">
    <property type="term" value="C:ribose phosphate diphosphokinase complex"/>
    <property type="evidence" value="ECO:0007669"/>
    <property type="project" value="TreeGrafter"/>
</dbReference>
<comment type="catalytic activity">
    <reaction evidence="9">
        <text>D-ribose 5-phosphate + ATP = 5-phospho-alpha-D-ribose 1-diphosphate + AMP + H(+)</text>
        <dbReference type="Rhea" id="RHEA:15609"/>
        <dbReference type="ChEBI" id="CHEBI:15378"/>
        <dbReference type="ChEBI" id="CHEBI:30616"/>
        <dbReference type="ChEBI" id="CHEBI:58017"/>
        <dbReference type="ChEBI" id="CHEBI:78346"/>
        <dbReference type="ChEBI" id="CHEBI:456215"/>
        <dbReference type="EC" id="2.7.6.1"/>
    </reaction>
</comment>
<accession>A0A0G0E8C8</accession>
<dbReference type="STRING" id="1618480.US11_C0004G0057"/>
<keyword evidence="7" id="KW-0067">ATP-binding</keyword>
<dbReference type="PANTHER" id="PTHR10210:SF32">
    <property type="entry name" value="RIBOSE-PHOSPHATE PYROPHOSPHOKINASE 2"/>
    <property type="match status" value="1"/>
</dbReference>
<evidence type="ECO:0000256" key="5">
    <source>
        <dbReference type="ARBA" id="ARBA00022741"/>
    </source>
</evidence>
<keyword evidence="4" id="KW-0545">Nucleotide biosynthesis</keyword>
<dbReference type="EC" id="2.7.6.1" evidence="1"/>
<dbReference type="PANTHER" id="PTHR10210">
    <property type="entry name" value="RIBOSE-PHOSPHATE DIPHOSPHOKINASE FAMILY MEMBER"/>
    <property type="match status" value="1"/>
</dbReference>
<dbReference type="SUPFAM" id="SSF53271">
    <property type="entry name" value="PRTase-like"/>
    <property type="match status" value="2"/>
</dbReference>
<dbReference type="Pfam" id="PF13793">
    <property type="entry name" value="Pribosyltran_N"/>
    <property type="match status" value="1"/>
</dbReference>
<evidence type="ECO:0000256" key="8">
    <source>
        <dbReference type="ARBA" id="ARBA00022842"/>
    </source>
</evidence>
<comment type="caution">
    <text evidence="11">The sequence shown here is derived from an EMBL/GenBank/DDBJ whole genome shotgun (WGS) entry which is preliminary data.</text>
</comment>
<dbReference type="SMART" id="SM01400">
    <property type="entry name" value="Pribosyltran_N"/>
    <property type="match status" value="1"/>
</dbReference>
<dbReference type="InterPro" id="IPR005946">
    <property type="entry name" value="Rib-P_diPkinase"/>
</dbReference>
<dbReference type="CDD" id="cd06223">
    <property type="entry name" value="PRTases_typeI"/>
    <property type="match status" value="1"/>
</dbReference>
<dbReference type="GO" id="GO:0000287">
    <property type="term" value="F:magnesium ion binding"/>
    <property type="evidence" value="ECO:0007669"/>
    <property type="project" value="InterPro"/>
</dbReference>
<dbReference type="NCBIfam" id="TIGR01251">
    <property type="entry name" value="ribP_PPkin"/>
    <property type="match status" value="1"/>
</dbReference>
<keyword evidence="6 11" id="KW-0418">Kinase</keyword>
<dbReference type="GO" id="GO:0005737">
    <property type="term" value="C:cytoplasm"/>
    <property type="evidence" value="ECO:0007669"/>
    <property type="project" value="TreeGrafter"/>
</dbReference>
<dbReference type="GO" id="GO:0006164">
    <property type="term" value="P:purine nucleotide biosynthetic process"/>
    <property type="evidence" value="ECO:0007669"/>
    <property type="project" value="TreeGrafter"/>
</dbReference>
<dbReference type="GO" id="GO:0016301">
    <property type="term" value="F:kinase activity"/>
    <property type="evidence" value="ECO:0007669"/>
    <property type="project" value="UniProtKB-KW"/>
</dbReference>
<evidence type="ECO:0000313" key="11">
    <source>
        <dbReference type="EMBL" id="KKQ01787.1"/>
    </source>
</evidence>
<dbReference type="AlphaFoldDB" id="A0A0G0E8C8"/>
<evidence type="ECO:0000259" key="10">
    <source>
        <dbReference type="Pfam" id="PF13793"/>
    </source>
</evidence>
<evidence type="ECO:0000256" key="4">
    <source>
        <dbReference type="ARBA" id="ARBA00022727"/>
    </source>
</evidence>
<dbReference type="GO" id="GO:0006015">
    <property type="term" value="P:5-phosphoribose 1-diphosphate biosynthetic process"/>
    <property type="evidence" value="ECO:0007669"/>
    <property type="project" value="TreeGrafter"/>
</dbReference>
<evidence type="ECO:0000256" key="1">
    <source>
        <dbReference type="ARBA" id="ARBA00013247"/>
    </source>
</evidence>
<organism evidence="11 12">
    <name type="scientific">Candidatus Roizmanbacteria bacterium GW2011_GWA2_36_23</name>
    <dbReference type="NCBI Taxonomy" id="1618480"/>
    <lineage>
        <taxon>Bacteria</taxon>
        <taxon>Candidatus Roizmaniibacteriota</taxon>
    </lineage>
</organism>
<keyword evidence="5" id="KW-0547">Nucleotide-binding</keyword>
<dbReference type="Proteomes" id="UP000034344">
    <property type="component" value="Unassembled WGS sequence"/>
</dbReference>
<dbReference type="Pfam" id="PF14572">
    <property type="entry name" value="Pribosyl_synth"/>
    <property type="match status" value="1"/>
</dbReference>
<proteinExistence type="predicted"/>
<dbReference type="EMBL" id="LBRS01000004">
    <property type="protein sequence ID" value="KKQ01787.1"/>
    <property type="molecule type" value="Genomic_DNA"/>
</dbReference>
<dbReference type="InterPro" id="IPR029057">
    <property type="entry name" value="PRTase-like"/>
</dbReference>